<dbReference type="Pfam" id="PF01764">
    <property type="entry name" value="Lipase_3"/>
    <property type="match status" value="1"/>
</dbReference>
<dbReference type="InterPro" id="IPR002921">
    <property type="entry name" value="Fungal_lipase-type"/>
</dbReference>
<evidence type="ECO:0000313" key="2">
    <source>
        <dbReference type="EMBL" id="GMR48655.1"/>
    </source>
</evidence>
<dbReference type="EMBL" id="BTRK01000004">
    <property type="protein sequence ID" value="GMR48655.1"/>
    <property type="molecule type" value="Genomic_DNA"/>
</dbReference>
<organism evidence="2 3">
    <name type="scientific">Pristionchus mayeri</name>
    <dbReference type="NCBI Taxonomy" id="1317129"/>
    <lineage>
        <taxon>Eukaryota</taxon>
        <taxon>Metazoa</taxon>
        <taxon>Ecdysozoa</taxon>
        <taxon>Nematoda</taxon>
        <taxon>Chromadorea</taxon>
        <taxon>Rhabditida</taxon>
        <taxon>Rhabditina</taxon>
        <taxon>Diplogasteromorpha</taxon>
        <taxon>Diplogasteroidea</taxon>
        <taxon>Neodiplogasteridae</taxon>
        <taxon>Pristionchus</taxon>
    </lineage>
</organism>
<feature type="domain" description="Fungal lipase-type" evidence="1">
    <location>
        <begin position="19"/>
        <end position="148"/>
    </location>
</feature>
<dbReference type="GO" id="GO:0006629">
    <property type="term" value="P:lipid metabolic process"/>
    <property type="evidence" value="ECO:0007669"/>
    <property type="project" value="InterPro"/>
</dbReference>
<dbReference type="Proteomes" id="UP001328107">
    <property type="component" value="Unassembled WGS sequence"/>
</dbReference>
<dbReference type="SUPFAM" id="SSF53474">
    <property type="entry name" value="alpha/beta-Hydrolases"/>
    <property type="match status" value="1"/>
</dbReference>
<dbReference type="PANTHER" id="PTHR45908">
    <property type="entry name" value="PROTEIN CBG11750-RELATED"/>
    <property type="match status" value="1"/>
</dbReference>
<dbReference type="CDD" id="cd00519">
    <property type="entry name" value="Lipase_3"/>
    <property type="match status" value="1"/>
</dbReference>
<evidence type="ECO:0000259" key="1">
    <source>
        <dbReference type="Pfam" id="PF01764"/>
    </source>
</evidence>
<proteinExistence type="predicted"/>
<sequence>MKHDCGLLIAHSRKREESVIAFRGTQGVVWNSISLFHFRIHFELGHLKSKIDTSVQFNRYFLDAHWTTWTIVEKYLKDKRYANYSVSVTGHSLGGALASIAALRIVYMGFRPSEGVRLYTFGEPRVGDVHFARLLDRLIPESFRIVHS</sequence>
<dbReference type="InterPro" id="IPR029058">
    <property type="entry name" value="AB_hydrolase_fold"/>
</dbReference>
<accession>A0AAN5CQN8</accession>
<reference evidence="3" key="1">
    <citation type="submission" date="2022-10" db="EMBL/GenBank/DDBJ databases">
        <title>Genome assembly of Pristionchus species.</title>
        <authorList>
            <person name="Yoshida K."/>
            <person name="Sommer R.J."/>
        </authorList>
    </citation>
    <scope>NUCLEOTIDE SEQUENCE [LARGE SCALE GENOMIC DNA]</scope>
    <source>
        <strain evidence="3">RS5460</strain>
    </source>
</reference>
<dbReference type="PANTHER" id="PTHR45908:SF5">
    <property type="entry name" value="FUNGAL LIPASE-LIKE DOMAIN-CONTAINING PROTEIN"/>
    <property type="match status" value="1"/>
</dbReference>
<dbReference type="Gene3D" id="3.40.50.1820">
    <property type="entry name" value="alpha/beta hydrolase"/>
    <property type="match status" value="1"/>
</dbReference>
<protein>
    <recommendedName>
        <fullName evidence="1">Fungal lipase-type domain-containing protein</fullName>
    </recommendedName>
</protein>
<comment type="caution">
    <text evidence="2">The sequence shown here is derived from an EMBL/GenBank/DDBJ whole genome shotgun (WGS) entry which is preliminary data.</text>
</comment>
<evidence type="ECO:0000313" key="3">
    <source>
        <dbReference type="Proteomes" id="UP001328107"/>
    </source>
</evidence>
<gene>
    <name evidence="2" type="ORF">PMAYCL1PPCAC_18850</name>
</gene>
<dbReference type="AlphaFoldDB" id="A0AAN5CQN8"/>
<feature type="non-terminal residue" evidence="2">
    <location>
        <position position="148"/>
    </location>
</feature>
<keyword evidence="3" id="KW-1185">Reference proteome</keyword>
<name>A0AAN5CQN8_9BILA</name>